<dbReference type="OrthoDB" id="3014581at2759"/>
<keyword evidence="6" id="KW-1185">Reference proteome</keyword>
<dbReference type="Pfam" id="PF00172">
    <property type="entry name" value="Zn_clus"/>
    <property type="match status" value="1"/>
</dbReference>
<dbReference type="Proteomes" id="UP000027238">
    <property type="component" value="Unassembled WGS sequence"/>
</dbReference>
<protein>
    <recommendedName>
        <fullName evidence="4">Zn(2)-C6 fungal-type domain-containing protein</fullName>
    </recommendedName>
</protein>
<feature type="compositionally biased region" description="Basic and acidic residues" evidence="3">
    <location>
        <begin position="148"/>
        <end position="157"/>
    </location>
</feature>
<organism evidence="5 6">
    <name type="scientific">Colletotrichum sublineola</name>
    <name type="common">Sorghum anthracnose fungus</name>
    <dbReference type="NCBI Taxonomy" id="1173701"/>
    <lineage>
        <taxon>Eukaryota</taxon>
        <taxon>Fungi</taxon>
        <taxon>Dikarya</taxon>
        <taxon>Ascomycota</taxon>
        <taxon>Pezizomycotina</taxon>
        <taxon>Sordariomycetes</taxon>
        <taxon>Hypocreomycetidae</taxon>
        <taxon>Glomerellales</taxon>
        <taxon>Glomerellaceae</taxon>
        <taxon>Colletotrichum</taxon>
        <taxon>Colletotrichum graminicola species complex</taxon>
    </lineage>
</organism>
<dbReference type="HOGENOM" id="CLU_013260_2_0_1"/>
<dbReference type="PANTHER" id="PTHR31001:SF89">
    <property type="entry name" value="ZN(2)-C6 FUNGAL-TYPE DOMAIN-CONTAINING PROTEIN"/>
    <property type="match status" value="1"/>
</dbReference>
<dbReference type="CDD" id="cd12148">
    <property type="entry name" value="fungal_TF_MHR"/>
    <property type="match status" value="1"/>
</dbReference>
<keyword evidence="2" id="KW-0539">Nucleus</keyword>
<dbReference type="PROSITE" id="PS50048">
    <property type="entry name" value="ZN2_CY6_FUNGAL_2"/>
    <property type="match status" value="1"/>
</dbReference>
<dbReference type="eggNOG" id="ENOG502SJ9D">
    <property type="taxonomic scope" value="Eukaryota"/>
</dbReference>
<dbReference type="CDD" id="cd00067">
    <property type="entry name" value="GAL4"/>
    <property type="match status" value="1"/>
</dbReference>
<dbReference type="InterPro" id="IPR036864">
    <property type="entry name" value="Zn2-C6_fun-type_DNA-bd_sf"/>
</dbReference>
<evidence type="ECO:0000256" key="3">
    <source>
        <dbReference type="SAM" id="MobiDB-lite"/>
    </source>
</evidence>
<evidence type="ECO:0000259" key="4">
    <source>
        <dbReference type="PROSITE" id="PS50048"/>
    </source>
</evidence>
<accession>A0A066XRB5</accession>
<dbReference type="Gene3D" id="4.10.240.10">
    <property type="entry name" value="Zn(2)-C6 fungal-type DNA-binding domain"/>
    <property type="match status" value="1"/>
</dbReference>
<dbReference type="PROSITE" id="PS00463">
    <property type="entry name" value="ZN2_CY6_FUNGAL_1"/>
    <property type="match status" value="1"/>
</dbReference>
<evidence type="ECO:0000256" key="2">
    <source>
        <dbReference type="ARBA" id="ARBA00023242"/>
    </source>
</evidence>
<name>A0A066XRB5_COLSU</name>
<feature type="region of interest" description="Disordered" evidence="3">
    <location>
        <begin position="38"/>
        <end position="62"/>
    </location>
</feature>
<proteinExistence type="predicted"/>
<dbReference type="SUPFAM" id="SSF57701">
    <property type="entry name" value="Zn2/Cys6 DNA-binding domain"/>
    <property type="match status" value="1"/>
</dbReference>
<feature type="domain" description="Zn(2)-C6 fungal-type" evidence="4">
    <location>
        <begin position="65"/>
        <end position="93"/>
    </location>
</feature>
<dbReference type="PANTHER" id="PTHR31001">
    <property type="entry name" value="UNCHARACTERIZED TRANSCRIPTIONAL REGULATORY PROTEIN"/>
    <property type="match status" value="1"/>
</dbReference>
<dbReference type="SMART" id="SM00066">
    <property type="entry name" value="GAL4"/>
    <property type="match status" value="1"/>
</dbReference>
<feature type="compositionally biased region" description="Polar residues" evidence="3">
    <location>
        <begin position="158"/>
        <end position="180"/>
    </location>
</feature>
<dbReference type="InterPro" id="IPR001138">
    <property type="entry name" value="Zn2Cys6_DnaBD"/>
</dbReference>
<dbReference type="STRING" id="1173701.A0A066XRB5"/>
<evidence type="ECO:0000313" key="5">
    <source>
        <dbReference type="EMBL" id="KDN68535.1"/>
    </source>
</evidence>
<reference evidence="6" key="1">
    <citation type="journal article" date="2014" name="Genome Announc.">
        <title>Draft genome sequence of Colletotrichum sublineola, a destructive pathogen of cultivated sorghum.</title>
        <authorList>
            <person name="Baroncelli R."/>
            <person name="Sanz-Martin J.M."/>
            <person name="Rech G.E."/>
            <person name="Sukno S.A."/>
            <person name="Thon M.R."/>
        </authorList>
    </citation>
    <scope>NUCLEOTIDE SEQUENCE [LARGE SCALE GENOMIC DNA]</scope>
    <source>
        <strain evidence="6">TX430BB</strain>
    </source>
</reference>
<evidence type="ECO:0000313" key="6">
    <source>
        <dbReference type="Proteomes" id="UP000027238"/>
    </source>
</evidence>
<dbReference type="OMA" id="VVCQHEG"/>
<comment type="caution">
    <text evidence="5">The sequence shown here is derived from an EMBL/GenBank/DDBJ whole genome shotgun (WGS) entry which is preliminary data.</text>
</comment>
<sequence>MRQAPLVRGKSAGQTFDISTNTNITINVSYPSHVLPRRHIRSRMKRHADFDSKDAGKRRRQPQVSCDSCRKKKLKCDRGNPCASCVVRGSPCTGHPNSHNAAVQLSNTTLAPGIGSDDSILGRLRKLEHAVFGSAASAGASTDQVSVELEHEREGTRTRTPIATPTSQRPSQKPLQPSERQQTAMFFDSTFTRNDLSISFPYDKVDYHVTHVSQFPKTPASITPGQNPTDYAETRLSAWFMTHEEALLLLQDFIDNPYHLLNVIHAPAARLTVDHFYQSLLLNEDPNPAHAALILSIAATSAFFYNESSKSTESFASLQEATQAALSWLKSALDILEKCRPSGLSCLEEVQARMLGLMGGPTDGTYNVQPRQMNVKYPRNINDDEASLSDETFTMAPETPTAMSCFIKRIQFAELARSIIDARVPGVPDAEVLDYDKVLELDSLFEDAFSHFPPFLLPDGPMPDDAPPYLTLQRDVVLLGFYSRRARLHRPFLLHDKQDAHYKPSREICLRSARIVLSIAKDLLRASKDREAGSALQVRAITCRLGCVIGHMFMACTILVLNAGMDPSRGMQLAGEGHGLASATTSESHAEVAQACCTLASVGEQSAGTEKLVRNLVGVLRRYRIGGMDDVVSSDSEHAPTFGAESPNNVLDKAAERNNKTSGSNNDHNTDYSPTLHEDDLGLHGLWDDMLGDASAFGWDQLFAGLDTYCGPT</sequence>
<dbReference type="GO" id="GO:0008270">
    <property type="term" value="F:zinc ion binding"/>
    <property type="evidence" value="ECO:0007669"/>
    <property type="project" value="InterPro"/>
</dbReference>
<gene>
    <name evidence="5" type="ORF">CSUB01_10417</name>
</gene>
<dbReference type="EMBL" id="JMSE01000660">
    <property type="protein sequence ID" value="KDN68535.1"/>
    <property type="molecule type" value="Genomic_DNA"/>
</dbReference>
<feature type="region of interest" description="Disordered" evidence="3">
    <location>
        <begin position="135"/>
        <end position="180"/>
    </location>
</feature>
<dbReference type="InterPro" id="IPR050613">
    <property type="entry name" value="Sec_Metabolite_Reg"/>
</dbReference>
<dbReference type="GO" id="GO:0005634">
    <property type="term" value="C:nucleus"/>
    <property type="evidence" value="ECO:0007669"/>
    <property type="project" value="UniProtKB-SubCell"/>
</dbReference>
<comment type="subcellular location">
    <subcellularLocation>
        <location evidence="1">Nucleus</location>
    </subcellularLocation>
</comment>
<dbReference type="GO" id="GO:0000981">
    <property type="term" value="F:DNA-binding transcription factor activity, RNA polymerase II-specific"/>
    <property type="evidence" value="ECO:0007669"/>
    <property type="project" value="InterPro"/>
</dbReference>
<dbReference type="AlphaFoldDB" id="A0A066XRB5"/>
<evidence type="ECO:0000256" key="1">
    <source>
        <dbReference type="ARBA" id="ARBA00004123"/>
    </source>
</evidence>